<keyword evidence="3" id="KW-1185">Reference proteome</keyword>
<dbReference type="EMBL" id="FRAA01000001">
    <property type="protein sequence ID" value="SHJ63074.1"/>
    <property type="molecule type" value="Genomic_DNA"/>
</dbReference>
<dbReference type="RefSeq" id="WP_073119467.1">
    <property type="nucleotide sequence ID" value="NZ_FRAA01000001.1"/>
</dbReference>
<dbReference type="STRING" id="156994.SAMN04488028_101725"/>
<dbReference type="AlphaFoldDB" id="A0A1M6KW35"/>
<name>A0A1M6KW35_REIAG</name>
<protein>
    <submittedName>
        <fullName evidence="2">GSCFA family protein</fullName>
    </submittedName>
</protein>
<sequence>MTHFRTELFIDENPDKIKYNSQILSIGSGFTKALADPLSKYNFNITNNPYGTIYNPISIFNLIEQTTKNGEINEDLITENEGYWNHFNFHPKANFSSKSELINSLQERVETTHEYLKKTDYLIITLGSAFVYKLDSTNKVIANCHRAESNLFTKDLLTPQAIVDGFRRIYSSLNHVKNIILVVSPVQHTRDSLTLNAVSKSVLRLACHMIMSEFAYVKYFPAYEFLLSDLRDYQFYEKDLIHPNELATDYIFKKFVESYLDPSLKDDILCIENLLSETHHAPYNPQSKDYQKSLREAMSRIDGLTEKMDLSELMTDLKSRIA</sequence>
<dbReference type="Proteomes" id="UP000184474">
    <property type="component" value="Unassembled WGS sequence"/>
</dbReference>
<gene>
    <name evidence="2" type="ORF">SAMN04488028_101725</name>
</gene>
<dbReference type="InterPro" id="IPR014982">
    <property type="entry name" value="GSCFA"/>
</dbReference>
<evidence type="ECO:0000313" key="2">
    <source>
        <dbReference type="EMBL" id="SHJ63074.1"/>
    </source>
</evidence>
<reference evidence="3" key="1">
    <citation type="submission" date="2016-11" db="EMBL/GenBank/DDBJ databases">
        <authorList>
            <person name="Varghese N."/>
            <person name="Submissions S."/>
        </authorList>
    </citation>
    <scope>NUCLEOTIDE SEQUENCE [LARGE SCALE GENOMIC DNA]</scope>
    <source>
        <strain evidence="3">DSM 26134</strain>
    </source>
</reference>
<evidence type="ECO:0000313" key="3">
    <source>
        <dbReference type="Proteomes" id="UP000184474"/>
    </source>
</evidence>
<accession>A0A1M6KW35</accession>
<proteinExistence type="predicted"/>
<organism evidence="2 3">
    <name type="scientific">Reichenbachiella agariperforans</name>
    <dbReference type="NCBI Taxonomy" id="156994"/>
    <lineage>
        <taxon>Bacteria</taxon>
        <taxon>Pseudomonadati</taxon>
        <taxon>Bacteroidota</taxon>
        <taxon>Cytophagia</taxon>
        <taxon>Cytophagales</taxon>
        <taxon>Reichenbachiellaceae</taxon>
        <taxon>Reichenbachiella</taxon>
    </lineage>
</organism>
<evidence type="ECO:0000259" key="1">
    <source>
        <dbReference type="Pfam" id="PF08885"/>
    </source>
</evidence>
<dbReference type="Pfam" id="PF08885">
    <property type="entry name" value="GSCFA"/>
    <property type="match status" value="1"/>
</dbReference>
<feature type="domain" description="GSCFA" evidence="1">
    <location>
        <begin position="22"/>
        <end position="255"/>
    </location>
</feature>